<dbReference type="InterPro" id="IPR042184">
    <property type="entry name" value="YqeY/Aim41_N"/>
</dbReference>
<dbReference type="STRING" id="91360.SAMN05660330_00913"/>
<name>A0A1H0LZM8_9BACT</name>
<dbReference type="InterPro" id="IPR003789">
    <property type="entry name" value="Asn/Gln_tRNA_amidoTrase-B-like"/>
</dbReference>
<dbReference type="Gene3D" id="1.10.10.410">
    <property type="match status" value="1"/>
</dbReference>
<proteinExistence type="predicted"/>
<dbReference type="GO" id="GO:0016884">
    <property type="term" value="F:carbon-nitrogen ligase activity, with glutamine as amido-N-donor"/>
    <property type="evidence" value="ECO:0007669"/>
    <property type="project" value="InterPro"/>
</dbReference>
<dbReference type="RefSeq" id="WP_092220225.1">
    <property type="nucleotide sequence ID" value="NZ_FNJI01000005.1"/>
</dbReference>
<accession>A0A1H0LZM8</accession>
<dbReference type="PANTHER" id="PTHR28055">
    <property type="entry name" value="ALTERED INHERITANCE OF MITOCHONDRIA PROTEIN 41, MITOCHONDRIAL"/>
    <property type="match status" value="1"/>
</dbReference>
<organism evidence="1 2">
    <name type="scientific">Desulforhopalus singaporensis</name>
    <dbReference type="NCBI Taxonomy" id="91360"/>
    <lineage>
        <taxon>Bacteria</taxon>
        <taxon>Pseudomonadati</taxon>
        <taxon>Thermodesulfobacteriota</taxon>
        <taxon>Desulfobulbia</taxon>
        <taxon>Desulfobulbales</taxon>
        <taxon>Desulfocapsaceae</taxon>
        <taxon>Desulforhopalus</taxon>
    </lineage>
</organism>
<dbReference type="PANTHER" id="PTHR28055:SF1">
    <property type="entry name" value="ALTERED INHERITANCE OF MITOCHONDRIA PROTEIN 41, MITOCHONDRIAL"/>
    <property type="match status" value="1"/>
</dbReference>
<evidence type="ECO:0000313" key="1">
    <source>
        <dbReference type="EMBL" id="SDO73390.1"/>
    </source>
</evidence>
<dbReference type="InterPro" id="IPR023168">
    <property type="entry name" value="GatB_Yqey_C_2"/>
</dbReference>
<evidence type="ECO:0000313" key="2">
    <source>
        <dbReference type="Proteomes" id="UP000199073"/>
    </source>
</evidence>
<dbReference type="OrthoDB" id="5418066at2"/>
<evidence type="ECO:0008006" key="3">
    <source>
        <dbReference type="Google" id="ProtNLM"/>
    </source>
</evidence>
<protein>
    <recommendedName>
        <fullName evidence="3">GatB/YqeY domain-containing protein</fullName>
    </recommendedName>
</protein>
<reference evidence="1 2" key="1">
    <citation type="submission" date="2016-10" db="EMBL/GenBank/DDBJ databases">
        <authorList>
            <person name="de Groot N.N."/>
        </authorList>
    </citation>
    <scope>NUCLEOTIDE SEQUENCE [LARGE SCALE GENOMIC DNA]</scope>
    <source>
        <strain evidence="1 2">DSM 12130</strain>
    </source>
</reference>
<dbReference type="Proteomes" id="UP000199073">
    <property type="component" value="Unassembled WGS sequence"/>
</dbReference>
<dbReference type="Pfam" id="PF09424">
    <property type="entry name" value="YqeY"/>
    <property type="match status" value="1"/>
</dbReference>
<dbReference type="EMBL" id="FNJI01000005">
    <property type="protein sequence ID" value="SDO73390.1"/>
    <property type="molecule type" value="Genomic_DNA"/>
</dbReference>
<gene>
    <name evidence="1" type="ORF">SAMN05660330_00913</name>
</gene>
<dbReference type="SUPFAM" id="SSF89095">
    <property type="entry name" value="GatB/YqeY motif"/>
    <property type="match status" value="1"/>
</dbReference>
<sequence>MTLQEQLRVDLKNAMKAKDSDRTGAIRILMGEFGRQVEKELSDDQVIAIIKKLIKSERELLNAKGEEDSSFLQIMEQYLPSQASEEEIRSWIKENIDFSALANRMQAMKPIMNHFGAAADGNVVKKVLQEFD</sequence>
<keyword evidence="2" id="KW-1185">Reference proteome</keyword>
<dbReference type="InterPro" id="IPR019004">
    <property type="entry name" value="YqeY/Aim41"/>
</dbReference>
<dbReference type="AlphaFoldDB" id="A0A1H0LZM8"/>
<dbReference type="Gene3D" id="1.10.1510.10">
    <property type="entry name" value="Uncharacterised protein YqeY/AIM41 PF09424, N-terminal domain"/>
    <property type="match status" value="1"/>
</dbReference>